<evidence type="ECO:0000313" key="4">
    <source>
        <dbReference type="Proteomes" id="UP000321393"/>
    </source>
</evidence>
<dbReference type="OrthoDB" id="1717187at2759"/>
<proteinExistence type="predicted"/>
<evidence type="ECO:0000313" key="5">
    <source>
        <dbReference type="Proteomes" id="UP000321947"/>
    </source>
</evidence>
<sequence>MSINTSNKVLPDLSKLEPLDGTNDSHWSQKLLIFLKQLDVDYVLTINLPSDPPAITPPPSNPKSSTRPSATATNQVKKDQVIDPKKYAKGNKTVPGHMLNHLSDPMFDLFVAQKSAKSI</sequence>
<name>A0A5A7T098_CUCMM</name>
<dbReference type="Proteomes" id="UP000321393">
    <property type="component" value="Unassembled WGS sequence"/>
</dbReference>
<feature type="compositionally biased region" description="Pro residues" evidence="1">
    <location>
        <begin position="50"/>
        <end position="61"/>
    </location>
</feature>
<dbReference type="EMBL" id="SSTD01000141">
    <property type="protein sequence ID" value="TYK30926.1"/>
    <property type="molecule type" value="Genomic_DNA"/>
</dbReference>
<dbReference type="AlphaFoldDB" id="A0A5A7T098"/>
<organism evidence="2 4">
    <name type="scientific">Cucumis melo var. makuwa</name>
    <name type="common">Oriental melon</name>
    <dbReference type="NCBI Taxonomy" id="1194695"/>
    <lineage>
        <taxon>Eukaryota</taxon>
        <taxon>Viridiplantae</taxon>
        <taxon>Streptophyta</taxon>
        <taxon>Embryophyta</taxon>
        <taxon>Tracheophyta</taxon>
        <taxon>Spermatophyta</taxon>
        <taxon>Magnoliopsida</taxon>
        <taxon>eudicotyledons</taxon>
        <taxon>Gunneridae</taxon>
        <taxon>Pentapetalae</taxon>
        <taxon>rosids</taxon>
        <taxon>fabids</taxon>
        <taxon>Cucurbitales</taxon>
        <taxon>Cucurbitaceae</taxon>
        <taxon>Benincaseae</taxon>
        <taxon>Cucumis</taxon>
    </lineage>
</organism>
<feature type="region of interest" description="Disordered" evidence="1">
    <location>
        <begin position="49"/>
        <end position="80"/>
    </location>
</feature>
<gene>
    <name evidence="3" type="ORF">E5676_scaffold455G001420</name>
    <name evidence="2" type="ORF">E6C27_scaffold285G002990</name>
</gene>
<accession>A0A5A7T098</accession>
<dbReference type="EMBL" id="SSTE01019907">
    <property type="protein sequence ID" value="KAA0035616.1"/>
    <property type="molecule type" value="Genomic_DNA"/>
</dbReference>
<protein>
    <submittedName>
        <fullName evidence="2">Ty1-copia retrotransposon protein</fullName>
    </submittedName>
</protein>
<evidence type="ECO:0000313" key="3">
    <source>
        <dbReference type="EMBL" id="TYK30926.1"/>
    </source>
</evidence>
<evidence type="ECO:0000313" key="2">
    <source>
        <dbReference type="EMBL" id="KAA0035616.1"/>
    </source>
</evidence>
<dbReference type="Proteomes" id="UP000321947">
    <property type="component" value="Unassembled WGS sequence"/>
</dbReference>
<comment type="caution">
    <text evidence="2">The sequence shown here is derived from an EMBL/GenBank/DDBJ whole genome shotgun (WGS) entry which is preliminary data.</text>
</comment>
<feature type="compositionally biased region" description="Polar residues" evidence="1">
    <location>
        <begin position="65"/>
        <end position="75"/>
    </location>
</feature>
<reference evidence="4 5" key="1">
    <citation type="submission" date="2019-08" db="EMBL/GenBank/DDBJ databases">
        <title>Draft genome sequences of two oriental melons (Cucumis melo L. var makuwa).</title>
        <authorList>
            <person name="Kwon S.-Y."/>
        </authorList>
    </citation>
    <scope>NUCLEOTIDE SEQUENCE [LARGE SCALE GENOMIC DNA]</scope>
    <source>
        <strain evidence="5">cv. Chang Bougi</strain>
        <strain evidence="4">cv. SW 3</strain>
        <tissue evidence="2">Leaf</tissue>
    </source>
</reference>
<evidence type="ECO:0000256" key="1">
    <source>
        <dbReference type="SAM" id="MobiDB-lite"/>
    </source>
</evidence>